<evidence type="ECO:0000256" key="1">
    <source>
        <dbReference type="ARBA" id="ARBA00006484"/>
    </source>
</evidence>
<dbReference type="PANTHER" id="PTHR43477">
    <property type="entry name" value="DIHYDROANTICAPSIN 7-DEHYDROGENASE"/>
    <property type="match status" value="1"/>
</dbReference>
<evidence type="ECO:0000313" key="4">
    <source>
        <dbReference type="EMBL" id="NEV93639.1"/>
    </source>
</evidence>
<dbReference type="Gene3D" id="3.40.50.720">
    <property type="entry name" value="NAD(P)-binding Rossmann-like Domain"/>
    <property type="match status" value="1"/>
</dbReference>
<proteinExistence type="inferred from homology"/>
<feature type="domain" description="Ketoreductase" evidence="3">
    <location>
        <begin position="3"/>
        <end position="174"/>
    </location>
</feature>
<dbReference type="PRINTS" id="PR00081">
    <property type="entry name" value="GDHRDH"/>
</dbReference>
<sequence length="232" mass="25169">MKKNILLIGGSKGIGLEIVKQLSADHHIIVASRTDENLSDYDVTYHKFDALNDDITELDLPDTLDGLVYCPGTINLKPFKMMKPEIFEEDFQLNFLSLVKVTQGVLSKLKNSDQASIVYFSTVAVQTGMAFHTSVAAAKGAIEGFARALAAEYAPSFRVNVIAPSLVNSQLAGKLLGSDKKKEKMDEKHPLKRVGEPSDIGKFASFLLSDDSSWITGQVLGVDGGMGSLNMN</sequence>
<gene>
    <name evidence="4" type="ORF">G3567_05660</name>
</gene>
<keyword evidence="2" id="KW-0560">Oxidoreductase</keyword>
<accession>A0A6B3QZM0</accession>
<reference evidence="4 5" key="1">
    <citation type="submission" date="2020-02" db="EMBL/GenBank/DDBJ databases">
        <title>Flavobacteriaceae Psychroflexus bacterium YR1-1, complete genome.</title>
        <authorList>
            <person name="Li Y."/>
            <person name="Wu S."/>
        </authorList>
    </citation>
    <scope>NUCLEOTIDE SEQUENCE [LARGE SCALE GENOMIC DNA]</scope>
    <source>
        <strain evidence="4 5">YR1-1</strain>
    </source>
</reference>
<organism evidence="4 5">
    <name type="scientific">Psychroflexus aurantiacus</name>
    <dbReference type="NCBI Taxonomy" id="2709310"/>
    <lineage>
        <taxon>Bacteria</taxon>
        <taxon>Pseudomonadati</taxon>
        <taxon>Bacteroidota</taxon>
        <taxon>Flavobacteriia</taxon>
        <taxon>Flavobacteriales</taxon>
        <taxon>Flavobacteriaceae</taxon>
        <taxon>Psychroflexus</taxon>
    </lineage>
</organism>
<dbReference type="PANTHER" id="PTHR43477:SF1">
    <property type="entry name" value="DIHYDROANTICAPSIN 7-DEHYDROGENASE"/>
    <property type="match status" value="1"/>
</dbReference>
<protein>
    <submittedName>
        <fullName evidence="4">SDR family oxidoreductase</fullName>
    </submittedName>
</protein>
<dbReference type="Pfam" id="PF13561">
    <property type="entry name" value="adh_short_C2"/>
    <property type="match status" value="1"/>
</dbReference>
<dbReference type="AlphaFoldDB" id="A0A6B3QZM0"/>
<keyword evidence="5" id="KW-1185">Reference proteome</keyword>
<dbReference type="EMBL" id="JAAIKD010000003">
    <property type="protein sequence ID" value="NEV93639.1"/>
    <property type="molecule type" value="Genomic_DNA"/>
</dbReference>
<comment type="similarity">
    <text evidence="1">Belongs to the short-chain dehydrogenases/reductases (SDR) family.</text>
</comment>
<dbReference type="RefSeq" id="WP_164004374.1">
    <property type="nucleotide sequence ID" value="NZ_JAAIKD010000003.1"/>
</dbReference>
<evidence type="ECO:0000313" key="5">
    <source>
        <dbReference type="Proteomes" id="UP000478505"/>
    </source>
</evidence>
<dbReference type="InterPro" id="IPR057326">
    <property type="entry name" value="KR_dom"/>
</dbReference>
<dbReference type="InterPro" id="IPR002347">
    <property type="entry name" value="SDR_fam"/>
</dbReference>
<dbReference type="InterPro" id="IPR051122">
    <property type="entry name" value="SDR_DHRS6-like"/>
</dbReference>
<name>A0A6B3QZM0_9FLAO</name>
<dbReference type="InterPro" id="IPR036291">
    <property type="entry name" value="NAD(P)-bd_dom_sf"/>
</dbReference>
<dbReference type="Proteomes" id="UP000478505">
    <property type="component" value="Unassembled WGS sequence"/>
</dbReference>
<evidence type="ECO:0000259" key="3">
    <source>
        <dbReference type="SMART" id="SM00822"/>
    </source>
</evidence>
<evidence type="ECO:0000256" key="2">
    <source>
        <dbReference type="ARBA" id="ARBA00023002"/>
    </source>
</evidence>
<dbReference type="GO" id="GO:0016491">
    <property type="term" value="F:oxidoreductase activity"/>
    <property type="evidence" value="ECO:0007669"/>
    <property type="project" value="UniProtKB-KW"/>
</dbReference>
<dbReference type="SMART" id="SM00822">
    <property type="entry name" value="PKS_KR"/>
    <property type="match status" value="1"/>
</dbReference>
<dbReference type="CDD" id="cd05233">
    <property type="entry name" value="SDR_c"/>
    <property type="match status" value="1"/>
</dbReference>
<dbReference type="SUPFAM" id="SSF51735">
    <property type="entry name" value="NAD(P)-binding Rossmann-fold domains"/>
    <property type="match status" value="1"/>
</dbReference>
<comment type="caution">
    <text evidence="4">The sequence shown here is derived from an EMBL/GenBank/DDBJ whole genome shotgun (WGS) entry which is preliminary data.</text>
</comment>